<evidence type="ECO:0000313" key="6">
    <source>
        <dbReference type="Proteomes" id="UP000654304"/>
    </source>
</evidence>
<dbReference type="NCBIfam" id="TIGR00254">
    <property type="entry name" value="GGDEF"/>
    <property type="match status" value="1"/>
</dbReference>
<dbReference type="InterPro" id="IPR013767">
    <property type="entry name" value="PAS_fold"/>
</dbReference>
<dbReference type="InterPro" id="IPR029787">
    <property type="entry name" value="Nucleotide_cyclase"/>
</dbReference>
<dbReference type="InterPro" id="IPR000014">
    <property type="entry name" value="PAS"/>
</dbReference>
<dbReference type="InterPro" id="IPR052163">
    <property type="entry name" value="DGC-Regulatory_Protein"/>
</dbReference>
<evidence type="ECO:0000256" key="1">
    <source>
        <dbReference type="SAM" id="Phobius"/>
    </source>
</evidence>
<feature type="domain" description="GGDEF" evidence="4">
    <location>
        <begin position="531"/>
        <end position="665"/>
    </location>
</feature>
<evidence type="ECO:0000259" key="3">
    <source>
        <dbReference type="PROSITE" id="PS50113"/>
    </source>
</evidence>
<dbReference type="PROSITE" id="PS50112">
    <property type="entry name" value="PAS"/>
    <property type="match status" value="1"/>
</dbReference>
<dbReference type="InterPro" id="IPR000700">
    <property type="entry name" value="PAS-assoc_C"/>
</dbReference>
<dbReference type="RefSeq" id="WP_186904128.1">
    <property type="nucleotide sequence ID" value="NZ_JACOGD010000006.1"/>
</dbReference>
<dbReference type="SUPFAM" id="SSF55785">
    <property type="entry name" value="PYP-like sensor domain (PAS domain)"/>
    <property type="match status" value="1"/>
</dbReference>
<dbReference type="SMART" id="SM00091">
    <property type="entry name" value="PAS"/>
    <property type="match status" value="1"/>
</dbReference>
<name>A0ABR7A6G3_9BURK</name>
<comment type="caution">
    <text evidence="5">The sequence shown here is derived from an EMBL/GenBank/DDBJ whole genome shotgun (WGS) entry which is preliminary data.</text>
</comment>
<proteinExistence type="predicted"/>
<evidence type="ECO:0000259" key="4">
    <source>
        <dbReference type="PROSITE" id="PS50887"/>
    </source>
</evidence>
<protein>
    <submittedName>
        <fullName evidence="5">GGDEF domain-containing protein</fullName>
    </submittedName>
</protein>
<dbReference type="InterPro" id="IPR001610">
    <property type="entry name" value="PAC"/>
</dbReference>
<keyword evidence="1" id="KW-1133">Transmembrane helix</keyword>
<dbReference type="InterPro" id="IPR000160">
    <property type="entry name" value="GGDEF_dom"/>
</dbReference>
<dbReference type="CDD" id="cd01949">
    <property type="entry name" value="GGDEF"/>
    <property type="match status" value="1"/>
</dbReference>
<dbReference type="CDD" id="cd00130">
    <property type="entry name" value="PAS"/>
    <property type="match status" value="1"/>
</dbReference>
<dbReference type="Pfam" id="PF00990">
    <property type="entry name" value="GGDEF"/>
    <property type="match status" value="1"/>
</dbReference>
<feature type="domain" description="PAC" evidence="3">
    <location>
        <begin position="448"/>
        <end position="499"/>
    </location>
</feature>
<dbReference type="Pfam" id="PF00989">
    <property type="entry name" value="PAS"/>
    <property type="match status" value="1"/>
</dbReference>
<accession>A0ABR7A6G3</accession>
<organism evidence="5 6">
    <name type="scientific">Undibacterium curvum</name>
    <dbReference type="NCBI Taxonomy" id="2762294"/>
    <lineage>
        <taxon>Bacteria</taxon>
        <taxon>Pseudomonadati</taxon>
        <taxon>Pseudomonadota</taxon>
        <taxon>Betaproteobacteria</taxon>
        <taxon>Burkholderiales</taxon>
        <taxon>Oxalobacteraceae</taxon>
        <taxon>Undibacterium</taxon>
    </lineage>
</organism>
<dbReference type="NCBIfam" id="TIGR00229">
    <property type="entry name" value="sensory_box"/>
    <property type="match status" value="1"/>
</dbReference>
<dbReference type="InterPro" id="IPR035965">
    <property type="entry name" value="PAS-like_dom_sf"/>
</dbReference>
<reference evidence="5 6" key="1">
    <citation type="submission" date="2020-08" db="EMBL/GenBank/DDBJ databases">
        <title>Novel species isolated from subtropical streams in China.</title>
        <authorList>
            <person name="Lu H."/>
        </authorList>
    </citation>
    <scope>NUCLEOTIDE SEQUENCE [LARGE SCALE GENOMIC DNA]</scope>
    <source>
        <strain evidence="5 6">CY22W</strain>
    </source>
</reference>
<dbReference type="SUPFAM" id="SSF55073">
    <property type="entry name" value="Nucleotide cyclase"/>
    <property type="match status" value="1"/>
</dbReference>
<keyword evidence="1" id="KW-0472">Membrane</keyword>
<keyword evidence="6" id="KW-1185">Reference proteome</keyword>
<dbReference type="PROSITE" id="PS50887">
    <property type="entry name" value="GGDEF"/>
    <property type="match status" value="1"/>
</dbReference>
<gene>
    <name evidence="5" type="ORF">H8K43_12385</name>
</gene>
<feature type="domain" description="PAS" evidence="2">
    <location>
        <begin position="366"/>
        <end position="410"/>
    </location>
</feature>
<feature type="transmembrane region" description="Helical" evidence="1">
    <location>
        <begin position="272"/>
        <end position="296"/>
    </location>
</feature>
<dbReference type="PANTHER" id="PTHR46663:SF2">
    <property type="entry name" value="GGDEF DOMAIN-CONTAINING PROTEIN"/>
    <property type="match status" value="1"/>
</dbReference>
<evidence type="ECO:0000313" key="5">
    <source>
        <dbReference type="EMBL" id="MBC3932477.1"/>
    </source>
</evidence>
<dbReference type="SMART" id="SM00267">
    <property type="entry name" value="GGDEF"/>
    <property type="match status" value="1"/>
</dbReference>
<dbReference type="EMBL" id="JACOGD010000006">
    <property type="protein sequence ID" value="MBC3932477.1"/>
    <property type="molecule type" value="Genomic_DNA"/>
</dbReference>
<keyword evidence="1" id="KW-0812">Transmembrane</keyword>
<sequence length="674" mass="76527">MIYLKALATMEAISAERGPSNLLISQAPFHASPDQVLLEQSRKKTDTLIQELYDQINLSSHPTKPRLLGYLGKTHRQLQVARKGIDFFREPQNGQPEHINGLIEEMFNAMPPIQSAVYLLAENLIQSAPEAALLTIQMALTAELRDNAGKLGSLLMPALITGKDLDTPNLARINETQGRIQQIREQTRRLTQLLGQYEQITQSTEQMEQIYFQAGLKQYHELVKQIQSHQEHVNAKSFTTGYVQAMQAIEQFSDEFQKLANSLAKDKEKETLLSLCWTVLFIIALFSVSLFLLFFLQRRIVNPIEQARTLLAEAVSGHPQSRQVVYPYQDEIGELFSAIQIANRQHQERNQLLTERSQLISQLQKEKEVYQSILDNTRDVIWLFDLTTKKFLFVSPSIQTIQGWEVEEAMQANFYQRVEFVEFFAALNVVLAEHISAGVRQETTIRVPVIEVEMPHKNGDMIPIEISGSILIGKDGSTRFLGISRDISSRKKSENLIKKMAFFDKLTELPNRRYFDEKIESMLLKAEQEHTLLGLVFIDLDDFKPVNDRYGHEVGDELLKAVAGRLQACVRQNDVAARLGGDEFVVIMPDLQDEQAAQILGERLRESIYQAFSLSTAGQLKISCSVGIALYPNHGKTVAEIIRHSDIAMYAAKRAGRNRIHFFSSDINADMNHD</sequence>
<dbReference type="PANTHER" id="PTHR46663">
    <property type="entry name" value="DIGUANYLATE CYCLASE DGCT-RELATED"/>
    <property type="match status" value="1"/>
</dbReference>
<dbReference type="InterPro" id="IPR043128">
    <property type="entry name" value="Rev_trsase/Diguanyl_cyclase"/>
</dbReference>
<dbReference type="Proteomes" id="UP000654304">
    <property type="component" value="Unassembled WGS sequence"/>
</dbReference>
<dbReference type="Gene3D" id="6.10.340.10">
    <property type="match status" value="1"/>
</dbReference>
<dbReference type="SMART" id="SM00086">
    <property type="entry name" value="PAC"/>
    <property type="match status" value="1"/>
</dbReference>
<dbReference type="PROSITE" id="PS50113">
    <property type="entry name" value="PAC"/>
    <property type="match status" value="1"/>
</dbReference>
<dbReference type="Gene3D" id="3.30.70.270">
    <property type="match status" value="1"/>
</dbReference>
<dbReference type="Gene3D" id="3.30.450.20">
    <property type="entry name" value="PAS domain"/>
    <property type="match status" value="1"/>
</dbReference>
<evidence type="ECO:0000259" key="2">
    <source>
        <dbReference type="PROSITE" id="PS50112"/>
    </source>
</evidence>